<dbReference type="CDD" id="cd02956">
    <property type="entry name" value="ybbN"/>
    <property type="match status" value="1"/>
</dbReference>
<dbReference type="InterPro" id="IPR013766">
    <property type="entry name" value="Thioredoxin_domain"/>
</dbReference>
<dbReference type="Pfam" id="PF00085">
    <property type="entry name" value="Thioredoxin"/>
    <property type="match status" value="1"/>
</dbReference>
<reference evidence="2" key="1">
    <citation type="submission" date="2021-08" db="EMBL/GenBank/DDBJ databases">
        <title>Whole genome sequencing of non-tuberculosis mycobacteria type-strains.</title>
        <authorList>
            <person name="Igarashi Y."/>
            <person name="Osugi A."/>
            <person name="Mitarai S."/>
        </authorList>
    </citation>
    <scope>NUCLEOTIDE SEQUENCE</scope>
    <source>
        <strain evidence="2">JCM 30995</strain>
    </source>
</reference>
<gene>
    <name evidence="2" type="ORF">K3U94_07415</name>
</gene>
<dbReference type="PROSITE" id="PS51352">
    <property type="entry name" value="THIOREDOXIN_2"/>
    <property type="match status" value="1"/>
</dbReference>
<dbReference type="RefSeq" id="WP_220696093.1">
    <property type="nucleotide sequence ID" value="NZ_CP080997.1"/>
</dbReference>
<sequence length="303" mass="31488">MTRPRPPIGPALAGAVDLSGLKKPAQSGGAAGSASAPPGATEITEANFEDEVLVRSNQVPVVVLLWSPRSEACIQLADTLAGLAQADNAGGAAKWSLATVNVDVAPRVAQVFGVDAVPTVVALAAGQPITSFQGPQPPDQLRRWVDSLVSATAGKLAGGGDAEQPEQVDPVLAQAREQLDAGDFDAARASYQALLDTDPDHAEAKGALRQLAFLERATGRQPDAPAQADADPNNVEAAFAAADVQILNQDVTAAFDRLIALVRRTAGDERAAVRTRLVELFELFDPADPEVVAGRRNLANALY</sequence>
<dbReference type="Gene3D" id="3.40.30.10">
    <property type="entry name" value="Glutaredoxin"/>
    <property type="match status" value="1"/>
</dbReference>
<evidence type="ECO:0000259" key="1">
    <source>
        <dbReference type="PROSITE" id="PS51352"/>
    </source>
</evidence>
<protein>
    <submittedName>
        <fullName evidence="2">Tetratricopeptide repeat protein</fullName>
    </submittedName>
</protein>
<evidence type="ECO:0000313" key="2">
    <source>
        <dbReference type="EMBL" id="QZA09077.1"/>
    </source>
</evidence>
<proteinExistence type="predicted"/>
<dbReference type="Pfam" id="PF14561">
    <property type="entry name" value="TPR_20"/>
    <property type="match status" value="1"/>
</dbReference>
<dbReference type="Gene3D" id="1.25.40.10">
    <property type="entry name" value="Tetratricopeptide repeat domain"/>
    <property type="match status" value="1"/>
</dbReference>
<dbReference type="InterPro" id="IPR036249">
    <property type="entry name" value="Thioredoxin-like_sf"/>
</dbReference>
<organism evidence="2 3">
    <name type="scientific">Mycolicibacter heraklionensis</name>
    <dbReference type="NCBI Taxonomy" id="512402"/>
    <lineage>
        <taxon>Bacteria</taxon>
        <taxon>Bacillati</taxon>
        <taxon>Actinomycetota</taxon>
        <taxon>Actinomycetes</taxon>
        <taxon>Mycobacteriales</taxon>
        <taxon>Mycobacteriaceae</taxon>
        <taxon>Mycolicibacter</taxon>
    </lineage>
</organism>
<name>A0A9X7WJJ7_9MYCO</name>
<feature type="domain" description="Thioredoxin" evidence="1">
    <location>
        <begin position="25"/>
        <end position="150"/>
    </location>
</feature>
<dbReference type="InterPro" id="IPR011990">
    <property type="entry name" value="TPR-like_helical_dom_sf"/>
</dbReference>
<dbReference type="SUPFAM" id="SSF52833">
    <property type="entry name" value="Thioredoxin-like"/>
    <property type="match status" value="1"/>
</dbReference>
<dbReference type="Proteomes" id="UP000825008">
    <property type="component" value="Chromosome"/>
</dbReference>
<dbReference type="EMBL" id="CP080997">
    <property type="protein sequence ID" value="QZA09077.1"/>
    <property type="molecule type" value="Genomic_DNA"/>
</dbReference>
<dbReference type="KEGG" id="mher:K3U94_07415"/>
<dbReference type="SUPFAM" id="SSF48452">
    <property type="entry name" value="TPR-like"/>
    <property type="match status" value="1"/>
</dbReference>
<dbReference type="GO" id="GO:0006950">
    <property type="term" value="P:response to stress"/>
    <property type="evidence" value="ECO:0007669"/>
    <property type="project" value="UniProtKB-ARBA"/>
</dbReference>
<dbReference type="AlphaFoldDB" id="A0A9X7WJJ7"/>
<dbReference type="PANTHER" id="PTHR43601:SF3">
    <property type="entry name" value="THIOREDOXIN, MITOCHONDRIAL"/>
    <property type="match status" value="1"/>
</dbReference>
<dbReference type="GO" id="GO:0045454">
    <property type="term" value="P:cell redox homeostasis"/>
    <property type="evidence" value="ECO:0007669"/>
    <property type="project" value="TreeGrafter"/>
</dbReference>
<evidence type="ECO:0000313" key="3">
    <source>
        <dbReference type="Proteomes" id="UP000825008"/>
    </source>
</evidence>
<accession>A0A9X7WJJ7</accession>
<dbReference type="PANTHER" id="PTHR43601">
    <property type="entry name" value="THIOREDOXIN, MITOCHONDRIAL"/>
    <property type="match status" value="1"/>
</dbReference>